<keyword evidence="2" id="KW-1185">Reference proteome</keyword>
<protein>
    <submittedName>
        <fullName evidence="1">Uncharacterized protein</fullName>
    </submittedName>
</protein>
<gene>
    <name evidence="1" type="ordered locus">COPRO5265_0695</name>
</gene>
<reference evidence="2" key="1">
    <citation type="submission" date="2008-08" db="EMBL/GenBank/DDBJ databases">
        <title>The complete genome sequence of Coprothermobacter proteolyticus strain ATCC 5245 / DSM 5265 / BT.</title>
        <authorList>
            <person name="Dodson R.J."/>
            <person name="Durkin A.S."/>
            <person name="Wu M."/>
            <person name="Eisen J."/>
            <person name="Sutton G."/>
        </authorList>
    </citation>
    <scope>NUCLEOTIDE SEQUENCE [LARGE SCALE GENOMIC DNA]</scope>
    <source>
        <strain evidence="2">ATCC 35245 / DSM 5265 / OCM 4 / BT</strain>
    </source>
</reference>
<evidence type="ECO:0000313" key="2">
    <source>
        <dbReference type="Proteomes" id="UP000001732"/>
    </source>
</evidence>
<accession>B5Y8E7</accession>
<evidence type="ECO:0000313" key="1">
    <source>
        <dbReference type="EMBL" id="ACI17316.1"/>
    </source>
</evidence>
<name>B5Y8E7_COPPD</name>
<organism evidence="1 2">
    <name type="scientific">Coprothermobacter proteolyticus (strain ATCC 35245 / DSM 5265 / OCM 4 / BT)</name>
    <dbReference type="NCBI Taxonomy" id="309798"/>
    <lineage>
        <taxon>Bacteria</taxon>
        <taxon>Pseudomonadati</taxon>
        <taxon>Coprothermobacterota</taxon>
        <taxon>Coprothermobacteria</taxon>
        <taxon>Coprothermobacterales</taxon>
        <taxon>Coprothermobacteraceae</taxon>
        <taxon>Coprothermobacter</taxon>
    </lineage>
</organism>
<dbReference type="Proteomes" id="UP000001732">
    <property type="component" value="Chromosome"/>
</dbReference>
<dbReference type="AlphaFoldDB" id="B5Y8E7"/>
<sequence length="35" mass="4345">MKYVTRLLYNKGRSKLRCRNNKELWDFLNVGDYSY</sequence>
<proteinExistence type="predicted"/>
<reference evidence="1 2" key="2">
    <citation type="journal article" date="2014" name="Genome Announc.">
        <title>Complete Genome Sequence of Coprothermobacter proteolyticus DSM 5265.</title>
        <authorList>
            <person name="Alexiev A."/>
            <person name="Coil D.A."/>
            <person name="Badger J.H."/>
            <person name="Enticknap J."/>
            <person name="Ward N."/>
            <person name="Robb F.T."/>
            <person name="Eisen J.A."/>
        </authorList>
    </citation>
    <scope>NUCLEOTIDE SEQUENCE [LARGE SCALE GENOMIC DNA]</scope>
    <source>
        <strain evidence="2">ATCC 35245 / DSM 5265 / OCM 4 / BT</strain>
    </source>
</reference>
<dbReference type="EMBL" id="CP001145">
    <property type="protein sequence ID" value="ACI17316.1"/>
    <property type="molecule type" value="Genomic_DNA"/>
</dbReference>